<dbReference type="EMBL" id="CP007451">
    <property type="protein sequence ID" value="AHW62180.1"/>
    <property type="molecule type" value="Genomic_DNA"/>
</dbReference>
<evidence type="ECO:0000313" key="1">
    <source>
        <dbReference type="EMBL" id="AHW62180.1"/>
    </source>
</evidence>
<sequence length="120" mass="14277">MKTVLLIIFVYLYMPSLKSITPSTCGSYYHVFNRGINGQRIFLKKKNYQHFLTLIKKHLTEYVDILAYCRITPKIRWIINFIDNMRRTVTFGLPAAFIFALKQRRNRKFKAAFDPFPTFS</sequence>
<accession>A0ABN4D3Q4</accession>
<organism evidence="1 2">
    <name type="scientific">Draconibacterium orientale</name>
    <dbReference type="NCBI Taxonomy" id="1168034"/>
    <lineage>
        <taxon>Bacteria</taxon>
        <taxon>Pseudomonadati</taxon>
        <taxon>Bacteroidota</taxon>
        <taxon>Bacteroidia</taxon>
        <taxon>Marinilabiliales</taxon>
        <taxon>Prolixibacteraceae</taxon>
        <taxon>Draconibacterium</taxon>
    </lineage>
</organism>
<evidence type="ECO:0000313" key="2">
    <source>
        <dbReference type="Proteomes" id="UP000023772"/>
    </source>
</evidence>
<reference evidence="1 2" key="1">
    <citation type="submission" date="2014-03" db="EMBL/GenBank/DDBJ databases">
        <title>Complete genome sequence of a deeply braunched marine Bacteroidia bacterium Draconibacterium orientale type strain FH5T.</title>
        <authorList>
            <person name="Li X."/>
            <person name="Wang X."/>
            <person name="Xie Z."/>
            <person name="Du Z."/>
            <person name="Chen G."/>
        </authorList>
    </citation>
    <scope>NUCLEOTIDE SEQUENCE [LARGE SCALE GENOMIC DNA]</scope>
    <source>
        <strain evidence="1 2">FH5</strain>
    </source>
</reference>
<name>A0ABN4D3Q4_9BACT</name>
<dbReference type="Proteomes" id="UP000023772">
    <property type="component" value="Chromosome"/>
</dbReference>
<protein>
    <submittedName>
        <fullName evidence="1">Uncharacterized protein</fullName>
    </submittedName>
</protein>
<gene>
    <name evidence="1" type="ORF">FH5T_16850</name>
</gene>
<proteinExistence type="predicted"/>
<keyword evidence="2" id="KW-1185">Reference proteome</keyword>